<evidence type="ECO:0000256" key="6">
    <source>
        <dbReference type="ARBA" id="ARBA00012487"/>
    </source>
</evidence>
<evidence type="ECO:0000256" key="2">
    <source>
        <dbReference type="ARBA" id="ARBA00004651"/>
    </source>
</evidence>
<keyword evidence="11 18" id="KW-0812">Transmembrane</keyword>
<reference evidence="20 21" key="1">
    <citation type="submission" date="2016-10" db="EMBL/GenBank/DDBJ databases">
        <authorList>
            <person name="de Groot N.N."/>
        </authorList>
    </citation>
    <scope>NUCLEOTIDE SEQUENCE [LARGE SCALE GENOMIC DNA]</scope>
    <source>
        <strain evidence="20 21">DSM 44945</strain>
    </source>
</reference>
<dbReference type="Proteomes" id="UP000198661">
    <property type="component" value="Unassembled WGS sequence"/>
</dbReference>
<dbReference type="Pfam" id="PF01148">
    <property type="entry name" value="CTP_transf_1"/>
    <property type="match status" value="1"/>
</dbReference>
<accession>A0A1I2NFP3</accession>
<evidence type="ECO:0000256" key="10">
    <source>
        <dbReference type="ARBA" id="ARBA00022679"/>
    </source>
</evidence>
<evidence type="ECO:0000256" key="1">
    <source>
        <dbReference type="ARBA" id="ARBA00001698"/>
    </source>
</evidence>
<feature type="transmembrane region" description="Helical" evidence="19">
    <location>
        <begin position="78"/>
        <end position="96"/>
    </location>
</feature>
<evidence type="ECO:0000256" key="13">
    <source>
        <dbReference type="ARBA" id="ARBA00022989"/>
    </source>
</evidence>
<keyword evidence="17" id="KW-1208">Phospholipid metabolism</keyword>
<comment type="subcellular location">
    <subcellularLocation>
        <location evidence="2">Cell membrane</location>
        <topology evidence="2">Multi-pass membrane protein</topology>
    </subcellularLocation>
</comment>
<evidence type="ECO:0000256" key="18">
    <source>
        <dbReference type="RuleBase" id="RU003938"/>
    </source>
</evidence>
<evidence type="ECO:0000313" key="20">
    <source>
        <dbReference type="EMBL" id="SFG01880.1"/>
    </source>
</evidence>
<dbReference type="UniPathway" id="UPA00557">
    <property type="reaction ID" value="UER00614"/>
</dbReference>
<proteinExistence type="inferred from homology"/>
<name>A0A1I2NFP3_9BACL</name>
<dbReference type="PROSITE" id="PS01315">
    <property type="entry name" value="CDS"/>
    <property type="match status" value="1"/>
</dbReference>
<evidence type="ECO:0000256" key="9">
    <source>
        <dbReference type="ARBA" id="ARBA00022516"/>
    </source>
</evidence>
<evidence type="ECO:0000256" key="5">
    <source>
        <dbReference type="ARBA" id="ARBA00010185"/>
    </source>
</evidence>
<keyword evidence="9" id="KW-0444">Lipid biosynthesis</keyword>
<keyword evidence="14" id="KW-0443">Lipid metabolism</keyword>
<evidence type="ECO:0000256" key="11">
    <source>
        <dbReference type="ARBA" id="ARBA00022692"/>
    </source>
</evidence>
<dbReference type="EC" id="2.7.7.41" evidence="6 18"/>
<feature type="transmembrane region" description="Helical" evidence="19">
    <location>
        <begin position="133"/>
        <end position="154"/>
    </location>
</feature>
<evidence type="ECO:0000256" key="15">
    <source>
        <dbReference type="ARBA" id="ARBA00023136"/>
    </source>
</evidence>
<organism evidence="20 21">
    <name type="scientific">Planifilum fulgidum</name>
    <dbReference type="NCBI Taxonomy" id="201973"/>
    <lineage>
        <taxon>Bacteria</taxon>
        <taxon>Bacillati</taxon>
        <taxon>Bacillota</taxon>
        <taxon>Bacilli</taxon>
        <taxon>Bacillales</taxon>
        <taxon>Thermoactinomycetaceae</taxon>
        <taxon>Planifilum</taxon>
    </lineage>
</organism>
<protein>
    <recommendedName>
        <fullName evidence="7 18">Phosphatidate cytidylyltransferase</fullName>
        <ecNumber evidence="6 18">2.7.7.41</ecNumber>
    </recommendedName>
</protein>
<evidence type="ECO:0000256" key="19">
    <source>
        <dbReference type="SAM" id="Phobius"/>
    </source>
</evidence>
<dbReference type="STRING" id="201973.SAMN04488025_11264"/>
<evidence type="ECO:0000256" key="17">
    <source>
        <dbReference type="ARBA" id="ARBA00023264"/>
    </source>
</evidence>
<dbReference type="PANTHER" id="PTHR46382:SF1">
    <property type="entry name" value="PHOSPHATIDATE CYTIDYLYLTRANSFERASE"/>
    <property type="match status" value="1"/>
</dbReference>
<dbReference type="InterPro" id="IPR000374">
    <property type="entry name" value="PC_trans"/>
</dbReference>
<keyword evidence="16" id="KW-0594">Phospholipid biosynthesis</keyword>
<gene>
    <name evidence="20" type="ORF">SAMN04488025_11264</name>
</gene>
<feature type="transmembrane region" description="Helical" evidence="19">
    <location>
        <begin position="108"/>
        <end position="127"/>
    </location>
</feature>
<dbReference type="OrthoDB" id="9799199at2"/>
<evidence type="ECO:0000256" key="16">
    <source>
        <dbReference type="ARBA" id="ARBA00023209"/>
    </source>
</evidence>
<comment type="pathway">
    <text evidence="3 18">Phospholipid metabolism; CDP-diacylglycerol biosynthesis; CDP-diacylglycerol from sn-glycerol 3-phosphate: step 3/3.</text>
</comment>
<feature type="transmembrane region" description="Helical" evidence="19">
    <location>
        <begin position="12"/>
        <end position="39"/>
    </location>
</feature>
<dbReference type="RefSeq" id="WP_092037920.1">
    <property type="nucleotide sequence ID" value="NZ_FOOK01000012.1"/>
</dbReference>
<evidence type="ECO:0000256" key="7">
    <source>
        <dbReference type="ARBA" id="ARBA00019373"/>
    </source>
</evidence>
<keyword evidence="21" id="KW-1185">Reference proteome</keyword>
<evidence type="ECO:0000256" key="3">
    <source>
        <dbReference type="ARBA" id="ARBA00005119"/>
    </source>
</evidence>
<comment type="catalytic activity">
    <reaction evidence="1 18">
        <text>a 1,2-diacyl-sn-glycero-3-phosphate + CTP + H(+) = a CDP-1,2-diacyl-sn-glycerol + diphosphate</text>
        <dbReference type="Rhea" id="RHEA:16229"/>
        <dbReference type="ChEBI" id="CHEBI:15378"/>
        <dbReference type="ChEBI" id="CHEBI:33019"/>
        <dbReference type="ChEBI" id="CHEBI:37563"/>
        <dbReference type="ChEBI" id="CHEBI:58332"/>
        <dbReference type="ChEBI" id="CHEBI:58608"/>
        <dbReference type="EC" id="2.7.7.41"/>
    </reaction>
</comment>
<dbReference type="AlphaFoldDB" id="A0A1I2NFP3"/>
<keyword evidence="12 18" id="KW-0548">Nucleotidyltransferase</keyword>
<dbReference type="PANTHER" id="PTHR46382">
    <property type="entry name" value="PHOSPHATIDATE CYTIDYLYLTRANSFERASE"/>
    <property type="match status" value="1"/>
</dbReference>
<dbReference type="GO" id="GO:0005886">
    <property type="term" value="C:plasma membrane"/>
    <property type="evidence" value="ECO:0007669"/>
    <property type="project" value="UniProtKB-SubCell"/>
</dbReference>
<sequence length="262" mass="28146">MKQRIITGGVGAAGFLFLLWLGGGWYAALVFLLATLGYAEFCRMGKIPWRSGWSVPGFLMVWSLLLSVMMYGETALSSYGLDVVLAGLVIFFLLMVISHNRTDIFRAAYLFCGALYIGFGFSFMIQMRWMADGLLWSLFVLGVIWAGDTGAYFVGRRFGKRKLCPEISPNKTVEGSAGGLILSLGAGLSIASAIPALSWSSSLALALLVAVAGQLGDLVESAIKRTTGVKDSGGLLPGHGGVLDRFDSLLFALLVIHLFRVV</sequence>
<evidence type="ECO:0000313" key="21">
    <source>
        <dbReference type="Proteomes" id="UP000198661"/>
    </source>
</evidence>
<comment type="pathway">
    <text evidence="4">Lipid metabolism.</text>
</comment>
<evidence type="ECO:0000256" key="4">
    <source>
        <dbReference type="ARBA" id="ARBA00005189"/>
    </source>
</evidence>
<keyword evidence="8" id="KW-1003">Cell membrane</keyword>
<dbReference type="GO" id="GO:0016024">
    <property type="term" value="P:CDP-diacylglycerol biosynthetic process"/>
    <property type="evidence" value="ECO:0007669"/>
    <property type="project" value="UniProtKB-UniPathway"/>
</dbReference>
<keyword evidence="15 19" id="KW-0472">Membrane</keyword>
<evidence type="ECO:0000256" key="8">
    <source>
        <dbReference type="ARBA" id="ARBA00022475"/>
    </source>
</evidence>
<comment type="similarity">
    <text evidence="5 18">Belongs to the CDS family.</text>
</comment>
<feature type="transmembrane region" description="Helical" evidence="19">
    <location>
        <begin position="51"/>
        <end position="72"/>
    </location>
</feature>
<dbReference type="GO" id="GO:0004605">
    <property type="term" value="F:phosphatidate cytidylyltransferase activity"/>
    <property type="evidence" value="ECO:0007669"/>
    <property type="project" value="UniProtKB-EC"/>
</dbReference>
<evidence type="ECO:0000256" key="12">
    <source>
        <dbReference type="ARBA" id="ARBA00022695"/>
    </source>
</evidence>
<evidence type="ECO:0000256" key="14">
    <source>
        <dbReference type="ARBA" id="ARBA00023098"/>
    </source>
</evidence>
<feature type="transmembrane region" description="Helical" evidence="19">
    <location>
        <begin position="175"/>
        <end position="197"/>
    </location>
</feature>
<keyword evidence="13 19" id="KW-1133">Transmembrane helix</keyword>
<keyword evidence="10 18" id="KW-0808">Transferase</keyword>
<dbReference type="EMBL" id="FOOK01000012">
    <property type="protein sequence ID" value="SFG01880.1"/>
    <property type="molecule type" value="Genomic_DNA"/>
</dbReference>